<gene>
    <name evidence="1" type="ordered locus">ECH_0205</name>
</gene>
<protein>
    <submittedName>
        <fullName evidence="1">Uncharacterized protein</fullName>
    </submittedName>
</protein>
<evidence type="ECO:0000313" key="2">
    <source>
        <dbReference type="Proteomes" id="UP000008320"/>
    </source>
</evidence>
<evidence type="ECO:0000313" key="1">
    <source>
        <dbReference type="EMBL" id="ABD45054.1"/>
    </source>
</evidence>
<dbReference type="AlphaFoldDB" id="Q2GHQ4"/>
<dbReference type="Proteomes" id="UP000008320">
    <property type="component" value="Chromosome"/>
</dbReference>
<proteinExistence type="predicted"/>
<dbReference type="HOGENOM" id="CLU_3373520_0_0_5"/>
<keyword evidence="2" id="KW-1185">Reference proteome</keyword>
<name>Q2GHQ4_EHRCR</name>
<dbReference type="EMBL" id="CP000236">
    <property type="protein sequence ID" value="ABD45054.1"/>
    <property type="molecule type" value="Genomic_DNA"/>
</dbReference>
<dbReference type="STRING" id="205920.ECH_0205"/>
<reference evidence="1 2" key="1">
    <citation type="journal article" date="2006" name="PLoS Genet.">
        <title>Comparative genomics of emerging human ehrlichiosis agents.</title>
        <authorList>
            <person name="Dunning Hotopp J.C."/>
            <person name="Lin M."/>
            <person name="Madupu R."/>
            <person name="Crabtree J."/>
            <person name="Angiuoli S.V."/>
            <person name="Eisen J.A."/>
            <person name="Seshadri R."/>
            <person name="Ren Q."/>
            <person name="Wu M."/>
            <person name="Utterback T.R."/>
            <person name="Smith S."/>
            <person name="Lewis M."/>
            <person name="Khouri H."/>
            <person name="Zhang C."/>
            <person name="Niu H."/>
            <person name="Lin Q."/>
            <person name="Ohashi N."/>
            <person name="Zhi N."/>
            <person name="Nelson W."/>
            <person name="Brinkac L.M."/>
            <person name="Dodson R.J."/>
            <person name="Rosovitz M.J."/>
            <person name="Sundaram J."/>
            <person name="Daugherty S.C."/>
            <person name="Davidsen T."/>
            <person name="Durkin A.S."/>
            <person name="Gwinn M."/>
            <person name="Haft D.H."/>
            <person name="Selengut J.D."/>
            <person name="Sullivan S.A."/>
            <person name="Zafar N."/>
            <person name="Zhou L."/>
            <person name="Benahmed F."/>
            <person name="Forberger H."/>
            <person name="Halpin R."/>
            <person name="Mulligan S."/>
            <person name="Robinson J."/>
            <person name="White O."/>
            <person name="Rikihisa Y."/>
            <person name="Tettelin H."/>
        </authorList>
    </citation>
    <scope>NUCLEOTIDE SEQUENCE [LARGE SCALE GENOMIC DNA]</scope>
    <source>
        <strain evidence="2">ATCC CRL-10679 / Arkansas</strain>
    </source>
</reference>
<sequence>MCDMYVVESKNLLMLRRILGVNIVSFDGENKNIC</sequence>
<dbReference type="KEGG" id="ech:ECH_0205"/>
<organism evidence="1 2">
    <name type="scientific">Ehrlichia chaffeensis (strain ATCC CRL-10679 / Arkansas)</name>
    <dbReference type="NCBI Taxonomy" id="205920"/>
    <lineage>
        <taxon>Bacteria</taxon>
        <taxon>Pseudomonadati</taxon>
        <taxon>Pseudomonadota</taxon>
        <taxon>Alphaproteobacteria</taxon>
        <taxon>Rickettsiales</taxon>
        <taxon>Anaplasmataceae</taxon>
        <taxon>Ehrlichia</taxon>
    </lineage>
</organism>
<accession>Q2GHQ4</accession>